<dbReference type="InterPro" id="IPR011033">
    <property type="entry name" value="PRC_barrel-like_sf"/>
</dbReference>
<dbReference type="InterPro" id="IPR027275">
    <property type="entry name" value="PRC-brl_dom"/>
</dbReference>
<dbReference type="Gene3D" id="3.90.50.10">
    <property type="entry name" value="Photosynthetic Reaction Center, subunit H, domain 2"/>
    <property type="match status" value="1"/>
</dbReference>
<reference evidence="3 4" key="1">
    <citation type="submission" date="2018-07" db="EMBL/GenBank/DDBJ databases">
        <title>Complete Genome and Methylome Analysis of Deinococcus wulumuqiensis NEB 479.</title>
        <authorList>
            <person name="Fomenkov A."/>
            <person name="Luyten Y."/>
            <person name="Vincze T."/>
            <person name="Anton B.P."/>
            <person name="Clark T."/>
            <person name="Roberts R.J."/>
            <person name="Morgan R.D."/>
        </authorList>
    </citation>
    <scope>NUCLEOTIDE SEQUENCE [LARGE SCALE GENOMIC DNA]</scope>
    <source>
        <strain evidence="3 4">NEB 479</strain>
        <plasmid evidence="4">Plasmid pdrdb</plasmid>
    </source>
</reference>
<dbReference type="Proteomes" id="UP000253744">
    <property type="component" value="Plasmid pDrdB"/>
</dbReference>
<proteinExistence type="predicted"/>
<protein>
    <submittedName>
        <fullName evidence="3">DUF2382 domain-containing protein</fullName>
    </submittedName>
</protein>
<evidence type="ECO:0000259" key="1">
    <source>
        <dbReference type="Pfam" id="PF05239"/>
    </source>
</evidence>
<dbReference type="Pfam" id="PF09557">
    <property type="entry name" value="DUF2382"/>
    <property type="match status" value="1"/>
</dbReference>
<dbReference type="KEGG" id="dwu:DVJ83_14820"/>
<geneLocation type="plasmid" evidence="4">
    <name>pdrdb</name>
</geneLocation>
<dbReference type="STRING" id="1288484.GCA_000348665_02326"/>
<name>A0A345IL86_9DEIO</name>
<dbReference type="PANTHER" id="PTHR38463">
    <property type="entry name" value="STRESS RESPONSE PROTEIN YSNF"/>
    <property type="match status" value="1"/>
</dbReference>
<dbReference type="InterPro" id="IPR019060">
    <property type="entry name" value="DUF2382"/>
</dbReference>
<dbReference type="SUPFAM" id="SSF50346">
    <property type="entry name" value="PRC-barrel domain"/>
    <property type="match status" value="1"/>
</dbReference>
<sequence length="277" mass="30727">MPRLIPLSRLGNTQSNYSAEAGSFMGKPAVGTNDIPIGTVRDVLVDADNGRLRYFVVNIGRHASEEDVLVPVGMAQVEDDAVFFGNLTLDQARQLQHYRPEVDVTLESQLRDESVLRGTTYQAPTDANAHFDYRDQDAGDTLFKTPQRLVLLEERVIVEKHWEKVGEVVISKHVETHPEQVDVSLAREEVVIERHPVASPQPVQGTTLGSGGETVHVDLEAERAKVQKQAYVTEEVEVRKEIVTEVKTFTVPVRREVLDVEPAGAMDVAVTRDEGGQ</sequence>
<dbReference type="RefSeq" id="WP_114673135.1">
    <property type="nucleotide sequence ID" value="NZ_CP031160.1"/>
</dbReference>
<evidence type="ECO:0000259" key="2">
    <source>
        <dbReference type="Pfam" id="PF09557"/>
    </source>
</evidence>
<evidence type="ECO:0000313" key="4">
    <source>
        <dbReference type="Proteomes" id="UP000253744"/>
    </source>
</evidence>
<evidence type="ECO:0000313" key="3">
    <source>
        <dbReference type="EMBL" id="AXH00459.1"/>
    </source>
</evidence>
<feature type="domain" description="DUF2382" evidence="2">
    <location>
        <begin position="149"/>
        <end position="260"/>
    </location>
</feature>
<gene>
    <name evidence="3" type="ORF">DVJ83_14820</name>
</gene>
<dbReference type="InterPro" id="IPR052967">
    <property type="entry name" value="Stress_Response_Assoc"/>
</dbReference>
<feature type="domain" description="PRC-barrel" evidence="1">
    <location>
        <begin position="24"/>
        <end position="82"/>
    </location>
</feature>
<dbReference type="InterPro" id="IPR014747">
    <property type="entry name" value="Bac_photo_RC_H_C"/>
</dbReference>
<dbReference type="EMBL" id="CP031160">
    <property type="protein sequence ID" value="AXH00459.1"/>
    <property type="molecule type" value="Genomic_DNA"/>
</dbReference>
<dbReference type="PANTHER" id="PTHR38463:SF1">
    <property type="entry name" value="STRESS RESPONSE PROTEIN YSNF"/>
    <property type="match status" value="1"/>
</dbReference>
<dbReference type="GO" id="GO:0030077">
    <property type="term" value="C:plasma membrane light-harvesting complex"/>
    <property type="evidence" value="ECO:0007669"/>
    <property type="project" value="InterPro"/>
</dbReference>
<keyword evidence="3" id="KW-0614">Plasmid</keyword>
<dbReference type="AlphaFoldDB" id="A0A345IL86"/>
<accession>A0A345IL86</accession>
<dbReference type="GO" id="GO:0019684">
    <property type="term" value="P:photosynthesis, light reaction"/>
    <property type="evidence" value="ECO:0007669"/>
    <property type="project" value="InterPro"/>
</dbReference>
<organism evidence="3 4">
    <name type="scientific">Deinococcus wulumuqiensis</name>
    <dbReference type="NCBI Taxonomy" id="980427"/>
    <lineage>
        <taxon>Bacteria</taxon>
        <taxon>Thermotogati</taxon>
        <taxon>Deinococcota</taxon>
        <taxon>Deinococci</taxon>
        <taxon>Deinococcales</taxon>
        <taxon>Deinococcaceae</taxon>
        <taxon>Deinococcus</taxon>
    </lineage>
</organism>
<dbReference type="Pfam" id="PF05239">
    <property type="entry name" value="PRC"/>
    <property type="match status" value="1"/>
</dbReference>